<evidence type="ECO:0000256" key="1">
    <source>
        <dbReference type="SAM" id="Coils"/>
    </source>
</evidence>
<comment type="caution">
    <text evidence="2">The sequence shown here is derived from an EMBL/GenBank/DDBJ whole genome shotgun (WGS) entry which is preliminary data.</text>
</comment>
<reference evidence="2 3" key="1">
    <citation type="submission" date="2020-08" db="EMBL/GenBank/DDBJ databases">
        <title>Listeria ohnekaius sp. nov. and Listeria portnoyii sp. nov. isolated from non-agricultural and natural environments.</title>
        <authorList>
            <person name="Weller D."/>
            <person name="Belias A.M."/>
            <person name="Liao J."/>
            <person name="Guo S."/>
            <person name="Orsi R.H."/>
            <person name="Wiedmann M."/>
        </authorList>
    </citation>
    <scope>NUCLEOTIDE SEQUENCE [LARGE SCALE GENOMIC DNA]</scope>
    <source>
        <strain evidence="2 3">FSL W9-0585</strain>
    </source>
</reference>
<dbReference type="EMBL" id="JABJVM010000020">
    <property type="protein sequence ID" value="MBA3927528.1"/>
    <property type="molecule type" value="Genomic_DNA"/>
</dbReference>
<evidence type="ECO:0000313" key="2">
    <source>
        <dbReference type="EMBL" id="MBA3927528.1"/>
    </source>
</evidence>
<organism evidence="2 3">
    <name type="scientific">Listeria rustica</name>
    <dbReference type="NCBI Taxonomy" id="2713503"/>
    <lineage>
        <taxon>Bacteria</taxon>
        <taxon>Bacillati</taxon>
        <taxon>Bacillota</taxon>
        <taxon>Bacilli</taxon>
        <taxon>Bacillales</taxon>
        <taxon>Listeriaceae</taxon>
        <taxon>Listeria</taxon>
    </lineage>
</organism>
<gene>
    <name evidence="2" type="ORF">HPK16_14410</name>
</gene>
<dbReference type="AlphaFoldDB" id="A0A7W1YHB6"/>
<dbReference type="Proteomes" id="UP000548787">
    <property type="component" value="Unassembled WGS sequence"/>
</dbReference>
<keyword evidence="3" id="KW-1185">Reference proteome</keyword>
<sequence length="124" mass="14816">MRIEPRSEQIHQTLQILKKDSEIQDDKLYQVKKKQVRLESVEMTIFEIEREKEALLTQARDVWSGNFGVSVANDAAEIGHQNLQRLRRDLERTRDELQEEAQGIQKRLYEIEAQHQLLYEELKR</sequence>
<proteinExistence type="predicted"/>
<protein>
    <submittedName>
        <fullName evidence="2">Uncharacterized protein</fullName>
    </submittedName>
</protein>
<keyword evidence="1" id="KW-0175">Coiled coil</keyword>
<evidence type="ECO:0000313" key="3">
    <source>
        <dbReference type="Proteomes" id="UP000548787"/>
    </source>
</evidence>
<name>A0A7W1YHB6_9LIST</name>
<feature type="coiled-coil region" evidence="1">
    <location>
        <begin position="38"/>
        <end position="114"/>
    </location>
</feature>
<accession>A0A7W1YHB6</accession>